<feature type="domain" description="GP-PDE" evidence="1">
    <location>
        <begin position="3"/>
        <end position="230"/>
    </location>
</feature>
<dbReference type="InterPro" id="IPR017946">
    <property type="entry name" value="PLC-like_Pdiesterase_TIM-brl"/>
</dbReference>
<evidence type="ECO:0000313" key="6">
    <source>
        <dbReference type="EMBL" id="CAB4832334.1"/>
    </source>
</evidence>
<name>A0A6J6RUE2_9ZZZZ</name>
<dbReference type="Pfam" id="PF03009">
    <property type="entry name" value="GDPD"/>
    <property type="match status" value="1"/>
</dbReference>
<dbReference type="EMBL" id="CAFBLD010000004">
    <property type="protein sequence ID" value="CAB4865913.1"/>
    <property type="molecule type" value="Genomic_DNA"/>
</dbReference>
<dbReference type="EMBL" id="CAFBOC010000008">
    <property type="protein sequence ID" value="CAB4977479.1"/>
    <property type="molecule type" value="Genomic_DNA"/>
</dbReference>
<proteinExistence type="predicted"/>
<dbReference type="PANTHER" id="PTHR46211:SF1">
    <property type="entry name" value="GLYCEROPHOSPHODIESTER PHOSPHODIESTERASE, CYTOPLASMIC"/>
    <property type="match status" value="1"/>
</dbReference>
<evidence type="ECO:0000313" key="8">
    <source>
        <dbReference type="EMBL" id="CAB4952979.1"/>
    </source>
</evidence>
<dbReference type="SUPFAM" id="SSF51695">
    <property type="entry name" value="PLC-like phosphodiesterases"/>
    <property type="match status" value="1"/>
</dbReference>
<evidence type="ECO:0000313" key="9">
    <source>
        <dbReference type="EMBL" id="CAB4977479.1"/>
    </source>
</evidence>
<organism evidence="4">
    <name type="scientific">freshwater metagenome</name>
    <dbReference type="NCBI Taxonomy" id="449393"/>
    <lineage>
        <taxon>unclassified sequences</taxon>
        <taxon>metagenomes</taxon>
        <taxon>ecological metagenomes</taxon>
    </lineage>
</organism>
<evidence type="ECO:0000259" key="1">
    <source>
        <dbReference type="PROSITE" id="PS51704"/>
    </source>
</evidence>
<evidence type="ECO:0000313" key="7">
    <source>
        <dbReference type="EMBL" id="CAB4865913.1"/>
    </source>
</evidence>
<dbReference type="AlphaFoldDB" id="A0A6J6RUE2"/>
<evidence type="ECO:0000313" key="2">
    <source>
        <dbReference type="EMBL" id="CAB4331753.1"/>
    </source>
</evidence>
<dbReference type="PANTHER" id="PTHR46211">
    <property type="entry name" value="GLYCEROPHOSPHORYL DIESTER PHOSPHODIESTERASE"/>
    <property type="match status" value="1"/>
</dbReference>
<dbReference type="PROSITE" id="PS51704">
    <property type="entry name" value="GP_PDE"/>
    <property type="match status" value="1"/>
</dbReference>
<reference evidence="4" key="1">
    <citation type="submission" date="2020-05" db="EMBL/GenBank/DDBJ databases">
        <authorList>
            <person name="Chiriac C."/>
            <person name="Salcher M."/>
            <person name="Ghai R."/>
            <person name="Kavagutti S V."/>
        </authorList>
    </citation>
    <scope>NUCLEOTIDE SEQUENCE</scope>
</reference>
<evidence type="ECO:0000313" key="4">
    <source>
        <dbReference type="EMBL" id="CAB4726134.1"/>
    </source>
</evidence>
<dbReference type="GO" id="GO:0008081">
    <property type="term" value="F:phosphoric diester hydrolase activity"/>
    <property type="evidence" value="ECO:0007669"/>
    <property type="project" value="InterPro"/>
</dbReference>
<dbReference type="Gene3D" id="3.20.20.190">
    <property type="entry name" value="Phosphatidylinositol (PI) phosphodiesterase"/>
    <property type="match status" value="1"/>
</dbReference>
<gene>
    <name evidence="3" type="ORF">UFOPK2510_00698</name>
    <name evidence="4" type="ORF">UFOPK2718_00909</name>
    <name evidence="5" type="ORF">UFOPK2936_01219</name>
    <name evidence="6" type="ORF">UFOPK3174_01315</name>
    <name evidence="7" type="ORF">UFOPK3328_00766</name>
    <name evidence="8" type="ORF">UFOPK3779_01343</name>
    <name evidence="9" type="ORF">UFOPK3913_00898</name>
    <name evidence="2" type="ORF">UFOPK4107_00248</name>
    <name evidence="10" type="ORF">UFOPK4403_00438</name>
</gene>
<dbReference type="EMBL" id="CAESAE010000002">
    <property type="protein sequence ID" value="CAB4331753.1"/>
    <property type="molecule type" value="Genomic_DNA"/>
</dbReference>
<sequence>MIPKIYAHRGASADFPEHTRAAYLAAIEQGVDGFECDLRLTKDAVPILWHDSNLKRNAGLPGDVAGLTYSEIKRKFKEVMTFTEILDIAIANKKNLAIESKHPVPTGREIEKSTVTILKERASEISKSGIDVSLMSFSWLAIESIKSEVNTVFLFNSFLSGPGRRFTSANALGPSIEKIKANPEIIKEARSSGKKLFVWTVDIPKDVEFCAQNEIDVVITNKPAQARKVLGYP</sequence>
<dbReference type="GO" id="GO:0006629">
    <property type="term" value="P:lipid metabolic process"/>
    <property type="evidence" value="ECO:0007669"/>
    <property type="project" value="InterPro"/>
</dbReference>
<dbReference type="EMBL" id="CAFBNH010000009">
    <property type="protein sequence ID" value="CAB4952979.1"/>
    <property type="molecule type" value="Genomic_DNA"/>
</dbReference>
<protein>
    <submittedName>
        <fullName evidence="4">Unannotated protein</fullName>
    </submittedName>
</protein>
<evidence type="ECO:0000313" key="5">
    <source>
        <dbReference type="EMBL" id="CAB4785019.1"/>
    </source>
</evidence>
<dbReference type="EMBL" id="CAEZYM010000007">
    <property type="protein sequence ID" value="CAB4726134.1"/>
    <property type="molecule type" value="Genomic_DNA"/>
</dbReference>
<dbReference type="EMBL" id="CAFABH010000028">
    <property type="protein sequence ID" value="CAB4832334.1"/>
    <property type="molecule type" value="Genomic_DNA"/>
</dbReference>
<dbReference type="EMBL" id="CAEZZW010000007">
    <property type="protein sequence ID" value="CAB4785019.1"/>
    <property type="molecule type" value="Genomic_DNA"/>
</dbReference>
<evidence type="ECO:0000313" key="10">
    <source>
        <dbReference type="EMBL" id="CAB5070679.1"/>
    </source>
</evidence>
<dbReference type="EMBL" id="CAFBQX010000002">
    <property type="protein sequence ID" value="CAB5070679.1"/>
    <property type="molecule type" value="Genomic_DNA"/>
</dbReference>
<dbReference type="EMBL" id="CAEZXO010000003">
    <property type="protein sequence ID" value="CAB4691060.1"/>
    <property type="molecule type" value="Genomic_DNA"/>
</dbReference>
<accession>A0A6J6RUE2</accession>
<dbReference type="InterPro" id="IPR030395">
    <property type="entry name" value="GP_PDE_dom"/>
</dbReference>
<evidence type="ECO:0000313" key="3">
    <source>
        <dbReference type="EMBL" id="CAB4691060.1"/>
    </source>
</evidence>